<dbReference type="PANTHER" id="PTHR23517">
    <property type="entry name" value="RESISTANCE PROTEIN MDTM, PUTATIVE-RELATED-RELATED"/>
    <property type="match status" value="1"/>
</dbReference>
<dbReference type="InterPro" id="IPR011701">
    <property type="entry name" value="MFS"/>
</dbReference>
<dbReference type="OrthoDB" id="413412at2759"/>
<dbReference type="EMBL" id="LSRX01001469">
    <property type="protein sequence ID" value="OLP79558.1"/>
    <property type="molecule type" value="Genomic_DNA"/>
</dbReference>
<evidence type="ECO:0000313" key="9">
    <source>
        <dbReference type="EMBL" id="OLP79558.1"/>
    </source>
</evidence>
<evidence type="ECO:0000256" key="8">
    <source>
        <dbReference type="SAM" id="Phobius"/>
    </source>
</evidence>
<comment type="caution">
    <text evidence="9">The sequence shown here is derived from an EMBL/GenBank/DDBJ whole genome shotgun (WGS) entry which is preliminary data.</text>
</comment>
<evidence type="ECO:0000256" key="2">
    <source>
        <dbReference type="ARBA" id="ARBA00022448"/>
    </source>
</evidence>
<dbReference type="GO" id="GO:0022857">
    <property type="term" value="F:transmembrane transporter activity"/>
    <property type="evidence" value="ECO:0007669"/>
    <property type="project" value="InterPro"/>
</dbReference>
<comment type="subcellular location">
    <subcellularLocation>
        <location evidence="1">Cell membrane</location>
        <topology evidence="1">Multi-pass membrane protein</topology>
    </subcellularLocation>
</comment>
<proteinExistence type="predicted"/>
<feature type="transmembrane region" description="Helical" evidence="8">
    <location>
        <begin position="125"/>
        <end position="146"/>
    </location>
</feature>
<keyword evidence="2" id="KW-0813">Transport</keyword>
<feature type="transmembrane region" description="Helical" evidence="8">
    <location>
        <begin position="71"/>
        <end position="90"/>
    </location>
</feature>
<dbReference type="SUPFAM" id="SSF103473">
    <property type="entry name" value="MFS general substrate transporter"/>
    <property type="match status" value="1"/>
</dbReference>
<keyword evidence="4 8" id="KW-0812">Transmembrane</keyword>
<evidence type="ECO:0000256" key="1">
    <source>
        <dbReference type="ARBA" id="ARBA00004651"/>
    </source>
</evidence>
<dbReference type="Gene3D" id="1.20.1250.20">
    <property type="entry name" value="MFS general substrate transporter like domains"/>
    <property type="match status" value="1"/>
</dbReference>
<feature type="transmembrane region" description="Helical" evidence="8">
    <location>
        <begin position="342"/>
        <end position="366"/>
    </location>
</feature>
<dbReference type="GO" id="GO:0005886">
    <property type="term" value="C:plasma membrane"/>
    <property type="evidence" value="ECO:0007669"/>
    <property type="project" value="UniProtKB-SubCell"/>
</dbReference>
<dbReference type="Pfam" id="PF07690">
    <property type="entry name" value="MFS_1"/>
    <property type="match status" value="1"/>
</dbReference>
<feature type="region of interest" description="Disordered" evidence="7">
    <location>
        <begin position="472"/>
        <end position="500"/>
    </location>
</feature>
<dbReference type="InterPro" id="IPR036259">
    <property type="entry name" value="MFS_trans_sf"/>
</dbReference>
<evidence type="ECO:0000313" key="10">
    <source>
        <dbReference type="Proteomes" id="UP000186817"/>
    </source>
</evidence>
<keyword evidence="10" id="KW-1185">Reference proteome</keyword>
<evidence type="ECO:0000256" key="7">
    <source>
        <dbReference type="SAM" id="MobiDB-lite"/>
    </source>
</evidence>
<feature type="transmembrane region" description="Helical" evidence="8">
    <location>
        <begin position="310"/>
        <end position="330"/>
    </location>
</feature>
<keyword evidence="5 8" id="KW-1133">Transmembrane helix</keyword>
<dbReference type="AlphaFoldDB" id="A0A1Q9C9G5"/>
<feature type="compositionally biased region" description="Basic and acidic residues" evidence="7">
    <location>
        <begin position="476"/>
        <end position="485"/>
    </location>
</feature>
<reference evidence="9 10" key="1">
    <citation type="submission" date="2016-02" db="EMBL/GenBank/DDBJ databases">
        <title>Genome analysis of coral dinoflagellate symbionts highlights evolutionary adaptations to a symbiotic lifestyle.</title>
        <authorList>
            <person name="Aranda M."/>
            <person name="Li Y."/>
            <person name="Liew Y.J."/>
            <person name="Baumgarten S."/>
            <person name="Simakov O."/>
            <person name="Wilson M."/>
            <person name="Piel J."/>
            <person name="Ashoor H."/>
            <person name="Bougouffa S."/>
            <person name="Bajic V.B."/>
            <person name="Ryu T."/>
            <person name="Ravasi T."/>
            <person name="Bayer T."/>
            <person name="Micklem G."/>
            <person name="Kim H."/>
            <person name="Bhak J."/>
            <person name="Lajeunesse T.C."/>
            <person name="Voolstra C.R."/>
        </authorList>
    </citation>
    <scope>NUCLEOTIDE SEQUENCE [LARGE SCALE GENOMIC DNA]</scope>
    <source>
        <strain evidence="9 10">CCMP2467</strain>
    </source>
</reference>
<dbReference type="Proteomes" id="UP000186817">
    <property type="component" value="Unassembled WGS sequence"/>
</dbReference>
<feature type="transmembrane region" description="Helical" evidence="8">
    <location>
        <begin position="421"/>
        <end position="439"/>
    </location>
</feature>
<evidence type="ECO:0000256" key="5">
    <source>
        <dbReference type="ARBA" id="ARBA00022989"/>
    </source>
</evidence>
<organism evidence="9 10">
    <name type="scientific">Symbiodinium microadriaticum</name>
    <name type="common">Dinoflagellate</name>
    <name type="synonym">Zooxanthella microadriatica</name>
    <dbReference type="NCBI Taxonomy" id="2951"/>
    <lineage>
        <taxon>Eukaryota</taxon>
        <taxon>Sar</taxon>
        <taxon>Alveolata</taxon>
        <taxon>Dinophyceae</taxon>
        <taxon>Suessiales</taxon>
        <taxon>Symbiodiniaceae</taxon>
        <taxon>Symbiodinium</taxon>
    </lineage>
</organism>
<name>A0A1Q9C9G5_SYMMI</name>
<sequence>MDTPKNAAPPGTRWNLREQIGVQRELLTILLSEPRFRTLMLALWLSDFGSSIHRPVITFFFLQLGATVMDIGYLSFFMGTASMILSPIYGWMVDSRGVLKPLLLSALSCGFGCLIRAIASTPLHLITAQLFMGIGGSCQWSMVKGYIASELPHSKRALLVVGLRAQMTLLTLGSFLYPALDSGLQLLGFADKLLRYRAEVGTCAIFCWVGIVILIAGCSNAGRPSDPKPQRHVEQSVSRCSFDFLVAAGTLSLVSCCQSACRTLWPIYIKFHFGWEARSFAFLSSTNTLLFSIALAMYPSWTQRMSQRQVLQGLAWLSLLTLFGFCVGSRQQSLGLPHLLHVFLGVPSLVFVGVLTSGIEIAASLCVPADAQGWAMGLLNSAQAAGGVAGSLLGPALWTISISEVADVSAPSLVGVLLSEGRLPFVVTAAALLLCVMLLQCPLWQRAEHTAQPGNGTIDMVPIGCATEDLGFDDPENAKGHRQANEDENLPLNEENSKVC</sequence>
<gene>
    <name evidence="9" type="ORF">AK812_SmicGene40140</name>
</gene>
<protein>
    <submittedName>
        <fullName evidence="9">Uncharacterized protein</fullName>
    </submittedName>
</protein>
<feature type="transmembrane region" description="Helical" evidence="8">
    <location>
        <begin position="158"/>
        <end position="180"/>
    </location>
</feature>
<evidence type="ECO:0000256" key="3">
    <source>
        <dbReference type="ARBA" id="ARBA00022475"/>
    </source>
</evidence>
<feature type="transmembrane region" description="Helical" evidence="8">
    <location>
        <begin position="280"/>
        <end position="298"/>
    </location>
</feature>
<evidence type="ECO:0000256" key="4">
    <source>
        <dbReference type="ARBA" id="ARBA00022692"/>
    </source>
</evidence>
<evidence type="ECO:0000256" key="6">
    <source>
        <dbReference type="ARBA" id="ARBA00023136"/>
    </source>
</evidence>
<accession>A0A1Q9C9G5</accession>
<dbReference type="OMA" id="CATEDLG"/>
<feature type="transmembrane region" description="Helical" evidence="8">
    <location>
        <begin position="200"/>
        <end position="221"/>
    </location>
</feature>
<keyword evidence="3" id="KW-1003">Cell membrane</keyword>
<keyword evidence="6 8" id="KW-0472">Membrane</keyword>
<dbReference type="InterPro" id="IPR050171">
    <property type="entry name" value="MFS_Transporters"/>
</dbReference>